<evidence type="ECO:0000313" key="3">
    <source>
        <dbReference type="Proteomes" id="UP000838412"/>
    </source>
</evidence>
<dbReference type="InterPro" id="IPR040010">
    <property type="entry name" value="ZN608/ZN609"/>
</dbReference>
<keyword evidence="3" id="KW-1185">Reference proteome</keyword>
<feature type="compositionally biased region" description="Basic and acidic residues" evidence="1">
    <location>
        <begin position="202"/>
        <end position="214"/>
    </location>
</feature>
<accession>A0A8S4MPA0</accession>
<dbReference type="Proteomes" id="UP000838412">
    <property type="component" value="Unassembled WGS sequence"/>
</dbReference>
<proteinExistence type="predicted"/>
<dbReference type="PANTHER" id="PTHR21564:SF5">
    <property type="entry name" value="SCRIBBLER, ISOFORM J"/>
    <property type="match status" value="1"/>
</dbReference>
<feature type="compositionally biased region" description="Gly residues" evidence="1">
    <location>
        <begin position="129"/>
        <end position="138"/>
    </location>
</feature>
<name>A0A8S4MPA0_BRALA</name>
<feature type="compositionally biased region" description="Polar residues" evidence="1">
    <location>
        <begin position="159"/>
        <end position="173"/>
    </location>
</feature>
<dbReference type="PANTHER" id="PTHR21564">
    <property type="entry name" value="BRAKELESS PROTEIN"/>
    <property type="match status" value="1"/>
</dbReference>
<dbReference type="GO" id="GO:0006357">
    <property type="term" value="P:regulation of transcription by RNA polymerase II"/>
    <property type="evidence" value="ECO:0007669"/>
    <property type="project" value="TreeGrafter"/>
</dbReference>
<dbReference type="AlphaFoldDB" id="A0A8S4MPA0"/>
<dbReference type="OrthoDB" id="5863628at2759"/>
<protein>
    <submittedName>
        <fullName evidence="2">ZNF608 protein</fullName>
    </submittedName>
</protein>
<feature type="region of interest" description="Disordered" evidence="1">
    <location>
        <begin position="48"/>
        <end position="239"/>
    </location>
</feature>
<reference evidence="2" key="1">
    <citation type="submission" date="2022-01" db="EMBL/GenBank/DDBJ databases">
        <authorList>
            <person name="Braso-Vives M."/>
        </authorList>
    </citation>
    <scope>NUCLEOTIDE SEQUENCE</scope>
</reference>
<feature type="compositionally biased region" description="Low complexity" evidence="1">
    <location>
        <begin position="111"/>
        <end position="120"/>
    </location>
</feature>
<dbReference type="GO" id="GO:0005634">
    <property type="term" value="C:nucleus"/>
    <property type="evidence" value="ECO:0007669"/>
    <property type="project" value="TreeGrafter"/>
</dbReference>
<evidence type="ECO:0000313" key="2">
    <source>
        <dbReference type="EMBL" id="CAH1277684.1"/>
    </source>
</evidence>
<sequence>MAAVLGTQEHGLYDSGDEWEVGVGDLIIDLDADLEKDRRRAEEEKIMVAPSLQKESKTGAAGKDLKMKVKRSKGVNGAKTSYSISDLNVGKKDGDSQYDFDGESSPGVVPTAAGKTGKAASGQDKPGKARGGSGGKGGRNNEKANKDGGNPSKEALSQPDESTGTNINSQSSHGNEDGQKCTSSGKNAKREEKAATKGKSSPKKDKDKSKDSSHGGKTSKGSKKASKAEKADKVTSTTS</sequence>
<gene>
    <name evidence="2" type="primary">ZNF608</name>
    <name evidence="2" type="ORF">BLAG_LOCUS26405</name>
</gene>
<organism evidence="2 3">
    <name type="scientific">Branchiostoma lanceolatum</name>
    <name type="common">Common lancelet</name>
    <name type="synonym">Amphioxus lanceolatum</name>
    <dbReference type="NCBI Taxonomy" id="7740"/>
    <lineage>
        <taxon>Eukaryota</taxon>
        <taxon>Metazoa</taxon>
        <taxon>Chordata</taxon>
        <taxon>Cephalochordata</taxon>
        <taxon>Leptocardii</taxon>
        <taxon>Amphioxiformes</taxon>
        <taxon>Branchiostomatidae</taxon>
        <taxon>Branchiostoma</taxon>
    </lineage>
</organism>
<comment type="caution">
    <text evidence="2">The sequence shown here is derived from an EMBL/GenBank/DDBJ whole genome shotgun (WGS) entry which is preliminary data.</text>
</comment>
<dbReference type="EMBL" id="CAKMNS010000443">
    <property type="protein sequence ID" value="CAH1277684.1"/>
    <property type="molecule type" value="Genomic_DNA"/>
</dbReference>
<evidence type="ECO:0000256" key="1">
    <source>
        <dbReference type="SAM" id="MobiDB-lite"/>
    </source>
</evidence>